<feature type="compositionally biased region" description="Basic and acidic residues" evidence="1">
    <location>
        <begin position="96"/>
        <end position="109"/>
    </location>
</feature>
<dbReference type="RefSeq" id="WP_260196196.1">
    <property type="nucleotide sequence ID" value="NZ_JAFFZE010000035.1"/>
</dbReference>
<organism evidence="3 4">
    <name type="scientific">Actinophytocola gossypii</name>
    <dbReference type="NCBI Taxonomy" id="2812003"/>
    <lineage>
        <taxon>Bacteria</taxon>
        <taxon>Bacillati</taxon>
        <taxon>Actinomycetota</taxon>
        <taxon>Actinomycetes</taxon>
        <taxon>Pseudonocardiales</taxon>
        <taxon>Pseudonocardiaceae</taxon>
    </lineage>
</organism>
<dbReference type="EMBL" id="JAFFZE010000035">
    <property type="protein sequence ID" value="MCT2588238.1"/>
    <property type="molecule type" value="Genomic_DNA"/>
</dbReference>
<protein>
    <submittedName>
        <fullName evidence="3">Uncharacterized protein</fullName>
    </submittedName>
</protein>
<proteinExistence type="predicted"/>
<evidence type="ECO:0000256" key="1">
    <source>
        <dbReference type="SAM" id="MobiDB-lite"/>
    </source>
</evidence>
<feature type="transmembrane region" description="Helical" evidence="2">
    <location>
        <begin position="41"/>
        <end position="58"/>
    </location>
</feature>
<keyword evidence="2" id="KW-1133">Transmembrane helix</keyword>
<evidence type="ECO:0000256" key="2">
    <source>
        <dbReference type="SAM" id="Phobius"/>
    </source>
</evidence>
<keyword evidence="2" id="KW-0472">Membrane</keyword>
<feature type="transmembrane region" description="Helical" evidence="2">
    <location>
        <begin position="12"/>
        <end position="35"/>
    </location>
</feature>
<evidence type="ECO:0000313" key="4">
    <source>
        <dbReference type="Proteomes" id="UP001156441"/>
    </source>
</evidence>
<name>A0ABT2JK19_9PSEU</name>
<sequence>MSVEPPSRSPRVWVLVAGGWTALCWLGVVLCVLTGQLGPVLLLLVALVPVSLLWRFRYWRARRTPEYKVVRKAPTSGFTTDHLLVAMSHNQSRDRREFDRAMAEADRNQEQGANPTGRMLQRGVNRGLGGWVAGFVLPMRDAVREYRWANGRGKPPAL</sequence>
<feature type="region of interest" description="Disordered" evidence="1">
    <location>
        <begin position="96"/>
        <end position="119"/>
    </location>
</feature>
<keyword evidence="2" id="KW-0812">Transmembrane</keyword>
<comment type="caution">
    <text evidence="3">The sequence shown here is derived from an EMBL/GenBank/DDBJ whole genome shotgun (WGS) entry which is preliminary data.</text>
</comment>
<evidence type="ECO:0000313" key="3">
    <source>
        <dbReference type="EMBL" id="MCT2588238.1"/>
    </source>
</evidence>
<gene>
    <name evidence="3" type="ORF">JT362_34525</name>
</gene>
<accession>A0ABT2JK19</accession>
<keyword evidence="4" id="KW-1185">Reference proteome</keyword>
<reference evidence="3 4" key="1">
    <citation type="submission" date="2021-02" db="EMBL/GenBank/DDBJ databases">
        <title>Actinophytocola xerophila sp. nov., isolated from soil of cotton cropping field.</title>
        <authorList>
            <person name="Huang R."/>
            <person name="Chen X."/>
            <person name="Ge X."/>
            <person name="Liu W."/>
        </authorList>
    </citation>
    <scope>NUCLEOTIDE SEQUENCE [LARGE SCALE GENOMIC DNA]</scope>
    <source>
        <strain evidence="3 4">S1-96</strain>
    </source>
</reference>
<dbReference type="Proteomes" id="UP001156441">
    <property type="component" value="Unassembled WGS sequence"/>
</dbReference>